<dbReference type="GO" id="GO:0032259">
    <property type="term" value="P:methylation"/>
    <property type="evidence" value="ECO:0007669"/>
    <property type="project" value="UniProtKB-KW"/>
</dbReference>
<evidence type="ECO:0000256" key="1">
    <source>
        <dbReference type="ARBA" id="ARBA00005189"/>
    </source>
</evidence>
<comment type="pathway">
    <text evidence="1">Lipid metabolism.</text>
</comment>
<dbReference type="eggNOG" id="COG2226">
    <property type="taxonomic scope" value="Bacteria"/>
</dbReference>
<evidence type="ECO:0000256" key="2">
    <source>
        <dbReference type="ARBA" id="ARBA00022603"/>
    </source>
</evidence>
<dbReference type="InterPro" id="IPR029063">
    <property type="entry name" value="SAM-dependent_MTases_sf"/>
</dbReference>
<feature type="domain" description="Methyltransferase type 11" evidence="5">
    <location>
        <begin position="72"/>
        <end position="169"/>
    </location>
</feature>
<evidence type="ECO:0000259" key="5">
    <source>
        <dbReference type="Pfam" id="PF08241"/>
    </source>
</evidence>
<sequence length="267" mass="31037">MKKNFTDADTENYYNTVEIKYQVPWNPDGSKHWGYFDNLDAPDHEEELFQASDRWNEYMLNQSKICCKSRVLDVGCGNGNTAIYLGNETNCEVVGIDISQTHVNNAQKKAAGFPDLNLSFKKASATNLVFSDGYFTHVWSQGTLLHIHERELTLREFYRLLNKSGILIFDDLVTLVSQVTDSTLKYVYERMQISQLFSPNDYKNYLEKAGFTILDSLDLSPHMKKFYGIQAKRFQKEFPERSIAYEKTRDAVNNEEIGWWFYLCQKS</sequence>
<reference evidence="6" key="1">
    <citation type="submission" date="2006-06" db="EMBL/GenBank/DDBJ databases">
        <title>Complete sequence of Trichodesmium erythraeum IMS101.</title>
        <authorList>
            <consortium name="US DOE Joint Genome Institute"/>
            <person name="Copeland A."/>
            <person name="Lucas S."/>
            <person name="Lapidus A."/>
            <person name="Barry K."/>
            <person name="Detter J.C."/>
            <person name="Glavina del Rio T."/>
            <person name="Hammon N."/>
            <person name="Israni S."/>
            <person name="Dalin E."/>
            <person name="Tice H."/>
            <person name="Pitluck S."/>
            <person name="Kiss H."/>
            <person name="Munk A.C."/>
            <person name="Brettin T."/>
            <person name="Bruce D."/>
            <person name="Han C."/>
            <person name="Tapia R."/>
            <person name="Gilna P."/>
            <person name="Schmutz J."/>
            <person name="Larimer F."/>
            <person name="Land M."/>
            <person name="Hauser L."/>
            <person name="Kyrpides N."/>
            <person name="Kim E."/>
            <person name="Richardson P."/>
        </authorList>
    </citation>
    <scope>NUCLEOTIDE SEQUENCE [LARGE SCALE GENOMIC DNA]</scope>
    <source>
        <strain evidence="6">IMS101</strain>
    </source>
</reference>
<dbReference type="AlphaFoldDB" id="Q10WJ7"/>
<name>Q10WJ7_TRIEI</name>
<evidence type="ECO:0000256" key="3">
    <source>
        <dbReference type="ARBA" id="ARBA00022679"/>
    </source>
</evidence>
<proteinExistence type="predicted"/>
<dbReference type="HOGENOM" id="CLU_039068_6_0_3"/>
<dbReference type="InterPro" id="IPR013216">
    <property type="entry name" value="Methyltransf_11"/>
</dbReference>
<dbReference type="PANTHER" id="PTHR44307:SF2">
    <property type="entry name" value="PHOSPHOETHANOLAMINE METHYLTRANSFERASE ISOFORM X1"/>
    <property type="match status" value="1"/>
</dbReference>
<dbReference type="Pfam" id="PF08241">
    <property type="entry name" value="Methyltransf_11"/>
    <property type="match status" value="1"/>
</dbReference>
<evidence type="ECO:0000313" key="6">
    <source>
        <dbReference type="EMBL" id="ABG53377.1"/>
    </source>
</evidence>
<organism evidence="6">
    <name type="scientific">Trichodesmium erythraeum (strain IMS101)</name>
    <dbReference type="NCBI Taxonomy" id="203124"/>
    <lineage>
        <taxon>Bacteria</taxon>
        <taxon>Bacillati</taxon>
        <taxon>Cyanobacteriota</taxon>
        <taxon>Cyanophyceae</taxon>
        <taxon>Oscillatoriophycideae</taxon>
        <taxon>Oscillatoriales</taxon>
        <taxon>Microcoleaceae</taxon>
        <taxon>Trichodesmium</taxon>
    </lineage>
</organism>
<dbReference type="KEGG" id="ter:Tery_4388"/>
<gene>
    <name evidence="6" type="ordered locus">Tery_4388</name>
</gene>
<dbReference type="OrthoDB" id="438509at2"/>
<dbReference type="SUPFAM" id="SSF53335">
    <property type="entry name" value="S-adenosyl-L-methionine-dependent methyltransferases"/>
    <property type="match status" value="1"/>
</dbReference>
<dbReference type="Gene3D" id="3.40.50.150">
    <property type="entry name" value="Vaccinia Virus protein VP39"/>
    <property type="match status" value="1"/>
</dbReference>
<dbReference type="PANTHER" id="PTHR44307">
    <property type="entry name" value="PHOSPHOETHANOLAMINE METHYLTRANSFERASE"/>
    <property type="match status" value="1"/>
</dbReference>
<dbReference type="STRING" id="203124.Tery_4388"/>
<dbReference type="GO" id="GO:0008757">
    <property type="term" value="F:S-adenosylmethionine-dependent methyltransferase activity"/>
    <property type="evidence" value="ECO:0007669"/>
    <property type="project" value="InterPro"/>
</dbReference>
<dbReference type="CDD" id="cd02440">
    <property type="entry name" value="AdoMet_MTases"/>
    <property type="match status" value="1"/>
</dbReference>
<protein>
    <submittedName>
        <fullName evidence="6">Methyltransferase type 11</fullName>
    </submittedName>
</protein>
<keyword evidence="3 6" id="KW-0808">Transferase</keyword>
<accession>Q10WJ7</accession>
<evidence type="ECO:0000256" key="4">
    <source>
        <dbReference type="ARBA" id="ARBA00025707"/>
    </source>
</evidence>
<comment type="pathway">
    <text evidence="4">Phospholipid metabolism.</text>
</comment>
<dbReference type="RefSeq" id="WP_011613703.1">
    <property type="nucleotide sequence ID" value="NC_008312.1"/>
</dbReference>
<dbReference type="EMBL" id="CP000393">
    <property type="protein sequence ID" value="ABG53377.1"/>
    <property type="molecule type" value="Genomic_DNA"/>
</dbReference>
<keyword evidence="2 6" id="KW-0489">Methyltransferase</keyword>